<dbReference type="PRINTS" id="PR00080">
    <property type="entry name" value="SDRFAMILY"/>
</dbReference>
<keyword evidence="2 4" id="KW-0560">Oxidoreductase</keyword>
<dbReference type="Pfam" id="PF13561">
    <property type="entry name" value="adh_short_C2"/>
    <property type="match status" value="1"/>
</dbReference>
<dbReference type="Gene3D" id="3.40.50.720">
    <property type="entry name" value="NAD(P)-binding Rossmann-like Domain"/>
    <property type="match status" value="1"/>
</dbReference>
<accession>A0ABU8RKK8</accession>
<organism evidence="4 5">
    <name type="scientific">Pseudokineococcus basanitobsidens</name>
    <dbReference type="NCBI Taxonomy" id="1926649"/>
    <lineage>
        <taxon>Bacteria</taxon>
        <taxon>Bacillati</taxon>
        <taxon>Actinomycetota</taxon>
        <taxon>Actinomycetes</taxon>
        <taxon>Kineosporiales</taxon>
        <taxon>Kineosporiaceae</taxon>
        <taxon>Pseudokineococcus</taxon>
    </lineage>
</organism>
<dbReference type="PANTHER" id="PTHR43639:SF1">
    <property type="entry name" value="SHORT-CHAIN DEHYDROGENASE_REDUCTASE FAMILY PROTEIN"/>
    <property type="match status" value="1"/>
</dbReference>
<evidence type="ECO:0000259" key="3">
    <source>
        <dbReference type="SMART" id="SM00822"/>
    </source>
</evidence>
<feature type="domain" description="Ketoreductase" evidence="3">
    <location>
        <begin position="10"/>
        <end position="191"/>
    </location>
</feature>
<reference evidence="4 5" key="1">
    <citation type="journal article" date="2017" name="Int. J. Syst. Evol. Microbiol.">
        <title>Pseudokineococcus basanitobsidens sp. nov., isolated from volcanic rock.</title>
        <authorList>
            <person name="Lee D.W."/>
            <person name="Park M.Y."/>
            <person name="Kim J.J."/>
            <person name="Kim B.S."/>
        </authorList>
    </citation>
    <scope>NUCLEOTIDE SEQUENCE [LARGE SCALE GENOMIC DNA]</scope>
    <source>
        <strain evidence="4 5">DSM 103726</strain>
    </source>
</reference>
<dbReference type="Proteomes" id="UP001387100">
    <property type="component" value="Unassembled WGS sequence"/>
</dbReference>
<dbReference type="InterPro" id="IPR057326">
    <property type="entry name" value="KR_dom"/>
</dbReference>
<dbReference type="PANTHER" id="PTHR43639">
    <property type="entry name" value="OXIDOREDUCTASE, SHORT-CHAIN DEHYDROGENASE/REDUCTASE FAMILY (AFU_ORTHOLOGUE AFUA_5G02870)"/>
    <property type="match status" value="1"/>
</dbReference>
<comment type="caution">
    <text evidence="4">The sequence shown here is derived from an EMBL/GenBank/DDBJ whole genome shotgun (WGS) entry which is preliminary data.</text>
</comment>
<protein>
    <submittedName>
        <fullName evidence="4">SDR family oxidoreductase</fullName>
        <ecNumber evidence="4">1.-.-.-</ecNumber>
    </submittedName>
</protein>
<dbReference type="PRINTS" id="PR00081">
    <property type="entry name" value="GDHRDH"/>
</dbReference>
<evidence type="ECO:0000313" key="5">
    <source>
        <dbReference type="Proteomes" id="UP001387100"/>
    </source>
</evidence>
<comment type="similarity">
    <text evidence="1">Belongs to the short-chain dehydrogenases/reductases (SDR) family.</text>
</comment>
<name>A0ABU8RKK8_9ACTN</name>
<evidence type="ECO:0000256" key="2">
    <source>
        <dbReference type="ARBA" id="ARBA00023002"/>
    </source>
</evidence>
<dbReference type="InterPro" id="IPR036291">
    <property type="entry name" value="NAD(P)-bd_dom_sf"/>
</dbReference>
<gene>
    <name evidence="4" type="ORF">WDZ17_10015</name>
</gene>
<dbReference type="SUPFAM" id="SSF51735">
    <property type="entry name" value="NAD(P)-binding Rossmann-fold domains"/>
    <property type="match status" value="1"/>
</dbReference>
<dbReference type="EC" id="1.-.-.-" evidence="4"/>
<dbReference type="EMBL" id="JBBIAA010000009">
    <property type="protein sequence ID" value="MEJ5945626.1"/>
    <property type="molecule type" value="Genomic_DNA"/>
</dbReference>
<sequence>MSSLARLRGRTALVTGATSGIGRATALRLAAEGAHVAVGGRDARCGEAVVAEIIGAGGRAVFLPVDLDGTEAVSHDVAARAEAALGGRVDVLVNNAAVVSVSSTPETTEAQLAEAWAVNVTGPFFLVARLAPAMAARGGGAVVGISSWMAQGGTPVVPAYSASKAAADALVRNWATEFGPTGVRVNSVSPGVVRPVDDRSDPGWPSVAGTPLGRFVRPEQVAAAVAYLASDDAAGVHGTRLDVDGSRTSTAVIAG</sequence>
<proteinExistence type="inferred from homology"/>
<dbReference type="PROSITE" id="PS00061">
    <property type="entry name" value="ADH_SHORT"/>
    <property type="match status" value="1"/>
</dbReference>
<dbReference type="RefSeq" id="WP_339575010.1">
    <property type="nucleotide sequence ID" value="NZ_JBBIAA010000009.1"/>
</dbReference>
<evidence type="ECO:0000313" key="4">
    <source>
        <dbReference type="EMBL" id="MEJ5945626.1"/>
    </source>
</evidence>
<dbReference type="CDD" id="cd05233">
    <property type="entry name" value="SDR_c"/>
    <property type="match status" value="1"/>
</dbReference>
<dbReference type="GO" id="GO:0016491">
    <property type="term" value="F:oxidoreductase activity"/>
    <property type="evidence" value="ECO:0007669"/>
    <property type="project" value="UniProtKB-KW"/>
</dbReference>
<dbReference type="InterPro" id="IPR020904">
    <property type="entry name" value="Sc_DH/Rdtase_CS"/>
</dbReference>
<dbReference type="SMART" id="SM00822">
    <property type="entry name" value="PKS_KR"/>
    <property type="match status" value="1"/>
</dbReference>
<keyword evidence="5" id="KW-1185">Reference proteome</keyword>
<evidence type="ECO:0000256" key="1">
    <source>
        <dbReference type="ARBA" id="ARBA00006484"/>
    </source>
</evidence>
<dbReference type="InterPro" id="IPR002347">
    <property type="entry name" value="SDR_fam"/>
</dbReference>